<dbReference type="GeneID" id="136815739"/>
<name>A0A7M5XHU0_9CNID</name>
<feature type="compositionally biased region" description="Acidic residues" evidence="4">
    <location>
        <begin position="121"/>
        <end position="131"/>
    </location>
</feature>
<keyword evidence="2" id="KW-0547">Nucleotide-binding</keyword>
<keyword evidence="3" id="KW-0067">ATP-binding</keyword>
<dbReference type="AlphaFoldDB" id="A0A7M5XHU0"/>
<dbReference type="Pfam" id="PF03133">
    <property type="entry name" value="TTL"/>
    <property type="match status" value="1"/>
</dbReference>
<dbReference type="Proteomes" id="UP000594262">
    <property type="component" value="Unplaced"/>
</dbReference>
<dbReference type="PANTHER" id="PTHR12241:SF162">
    <property type="entry name" value="TUBULIN MONOGLUTAMYLASE TTLL4"/>
    <property type="match status" value="1"/>
</dbReference>
<dbReference type="GO" id="GO:0036064">
    <property type="term" value="C:ciliary basal body"/>
    <property type="evidence" value="ECO:0007669"/>
    <property type="project" value="TreeGrafter"/>
</dbReference>
<dbReference type="GO" id="GO:0000226">
    <property type="term" value="P:microtubule cytoskeleton organization"/>
    <property type="evidence" value="ECO:0007669"/>
    <property type="project" value="TreeGrafter"/>
</dbReference>
<feature type="region of interest" description="Disordered" evidence="4">
    <location>
        <begin position="96"/>
        <end position="134"/>
    </location>
</feature>
<feature type="compositionally biased region" description="Polar residues" evidence="4">
    <location>
        <begin position="780"/>
        <end position="791"/>
    </location>
</feature>
<protein>
    <recommendedName>
        <fullName evidence="7">Tubulin polyglutamylase TTLL4</fullName>
    </recommendedName>
</protein>
<sequence length="817" mass="93692">MDKKGLPDTRKIILTRSEPLVNLKKLRELSGFKAYNTTLYNQNRYHSHFGASQQRVVHPPSSTRNKLTIVSPKRRVRIPAKPQVPLKDVLRLRTRADGESNCSTDEERIRIPGDGCYSETDSSDNEDDLESDTSTFVNDVDSIVQDKSFLCESNTADSEDTETINNNEDDDAKDDIQSDLYEDDVIDYETESSSTSGKDSTNVSDEEESLSSLNSACSLRLKFSKCSMKEDSPLPLLKSLFSNKPPTLYFTIAEEQVCQLPLEVRKILRWKASTVTPKVIKNCIARTGFRITKKNSDWLGVWGKHMKPPAFKGIDVFQKINHFPGTFHIGRKDKLWRNFCKMKIAYGKQDFNFVPQTYVLPHDLGQLKKVWEEGSTKNKWIIKPPASARGSGIKVINKWSQVPKKRPVVVQRYLAKPYLINGHKFDLRIYVYVTSFDPLRIYIFEDGLVRFATSKYSSSSKSLSNRYMHLTNYSVNKNNTSVYQSNNDNLEDSKTSYKWSLKELWKYFQNIGISSDRIWESIKDVAIKSILCGEANINTLIKQNISNRLSCHELFGLDIILDTKLKPWLLEVNISPSLHSNSDLDKKIKGQLVKDILNMTGFFLPRSLLINNSGRTSNIDEIAAERFWFEQRTLSSDEKTKHTFYIQRHEDLRTRCTILDILTPDDVMIIMETEDEFSRSGSFERLMPTSEQKNYLQFMQTPRYYNLLLDEWTKQYMRDAVRSGIGISLIQSLAEAGVHLSDSVSVHPRHQWLQGGSRNYLNRPMFSAFPSLNHRRKKSPQISPSLYSSRSSHNKHPGSGKKETTSSKTATRKGASR</sequence>
<reference evidence="5" key="1">
    <citation type="submission" date="2021-01" db="UniProtKB">
        <authorList>
            <consortium name="EnsemblMetazoa"/>
        </authorList>
    </citation>
    <scope>IDENTIFICATION</scope>
</reference>
<dbReference type="InterPro" id="IPR004344">
    <property type="entry name" value="TTL/TTLL_fam"/>
</dbReference>
<keyword evidence="1" id="KW-0436">Ligase</keyword>
<evidence type="ECO:0000313" key="5">
    <source>
        <dbReference type="EnsemblMetazoa" id="CLYHEMP023149.1"/>
    </source>
</evidence>
<dbReference type="PROSITE" id="PS51221">
    <property type="entry name" value="TTL"/>
    <property type="match status" value="1"/>
</dbReference>
<dbReference type="PANTHER" id="PTHR12241">
    <property type="entry name" value="TUBULIN POLYGLUTAMYLASE"/>
    <property type="match status" value="1"/>
</dbReference>
<dbReference type="OrthoDB" id="202825at2759"/>
<proteinExistence type="predicted"/>
<feature type="region of interest" description="Disordered" evidence="4">
    <location>
        <begin position="152"/>
        <end position="175"/>
    </location>
</feature>
<evidence type="ECO:0008006" key="7">
    <source>
        <dbReference type="Google" id="ProtNLM"/>
    </source>
</evidence>
<evidence type="ECO:0000256" key="4">
    <source>
        <dbReference type="SAM" id="MobiDB-lite"/>
    </source>
</evidence>
<evidence type="ECO:0000313" key="6">
    <source>
        <dbReference type="Proteomes" id="UP000594262"/>
    </source>
</evidence>
<feature type="region of interest" description="Disordered" evidence="4">
    <location>
        <begin position="771"/>
        <end position="817"/>
    </location>
</feature>
<evidence type="ECO:0000256" key="3">
    <source>
        <dbReference type="ARBA" id="ARBA00022840"/>
    </source>
</evidence>
<dbReference type="RefSeq" id="XP_066928286.1">
    <property type="nucleotide sequence ID" value="XM_067072185.1"/>
</dbReference>
<organism evidence="5 6">
    <name type="scientific">Clytia hemisphaerica</name>
    <dbReference type="NCBI Taxonomy" id="252671"/>
    <lineage>
        <taxon>Eukaryota</taxon>
        <taxon>Metazoa</taxon>
        <taxon>Cnidaria</taxon>
        <taxon>Hydrozoa</taxon>
        <taxon>Hydroidolina</taxon>
        <taxon>Leptothecata</taxon>
        <taxon>Obeliida</taxon>
        <taxon>Clytiidae</taxon>
        <taxon>Clytia</taxon>
    </lineage>
</organism>
<dbReference type="SUPFAM" id="SSF56059">
    <property type="entry name" value="Glutathione synthetase ATP-binding domain-like"/>
    <property type="match status" value="1"/>
</dbReference>
<evidence type="ECO:0000256" key="1">
    <source>
        <dbReference type="ARBA" id="ARBA00022598"/>
    </source>
</evidence>
<dbReference type="GO" id="GO:0015631">
    <property type="term" value="F:tubulin binding"/>
    <property type="evidence" value="ECO:0007669"/>
    <property type="project" value="TreeGrafter"/>
</dbReference>
<dbReference type="GO" id="GO:0070740">
    <property type="term" value="F:tubulin-glutamic acid ligase activity"/>
    <property type="evidence" value="ECO:0007669"/>
    <property type="project" value="TreeGrafter"/>
</dbReference>
<dbReference type="GO" id="GO:0005524">
    <property type="term" value="F:ATP binding"/>
    <property type="evidence" value="ECO:0007669"/>
    <property type="project" value="UniProtKB-KW"/>
</dbReference>
<evidence type="ECO:0000256" key="2">
    <source>
        <dbReference type="ARBA" id="ARBA00022741"/>
    </source>
</evidence>
<feature type="region of interest" description="Disordered" evidence="4">
    <location>
        <begin position="188"/>
        <end position="207"/>
    </location>
</feature>
<feature type="compositionally biased region" description="Acidic residues" evidence="4">
    <location>
        <begin position="157"/>
        <end position="173"/>
    </location>
</feature>
<keyword evidence="6" id="KW-1185">Reference proteome</keyword>
<accession>A0A7M5XHU0</accession>
<dbReference type="EnsemblMetazoa" id="CLYHEMT023149.1">
    <property type="protein sequence ID" value="CLYHEMP023149.1"/>
    <property type="gene ID" value="CLYHEMG023149"/>
</dbReference>
<feature type="compositionally biased region" description="Polar residues" evidence="4">
    <location>
        <begin position="191"/>
        <end position="203"/>
    </location>
</feature>
<dbReference type="Gene3D" id="3.30.470.20">
    <property type="entry name" value="ATP-grasp fold, B domain"/>
    <property type="match status" value="1"/>
</dbReference>